<dbReference type="EMBL" id="JBBWRZ010000006">
    <property type="protein sequence ID" value="KAK8233332.1"/>
    <property type="molecule type" value="Genomic_DNA"/>
</dbReference>
<dbReference type="PANTHER" id="PTHR11157">
    <property type="entry name" value="FATTY ACID ACYL TRANSFERASE-RELATED"/>
    <property type="match status" value="1"/>
</dbReference>
<keyword evidence="9 10" id="KW-0275">Fatty acid biosynthesis</keyword>
<evidence type="ECO:0000256" key="3">
    <source>
        <dbReference type="ARBA" id="ARBA00022679"/>
    </source>
</evidence>
<sequence length="634" mass="68009">MSGPEFHLQFPDRGLFKFPPDWAPPALAPPPADGSLFGRAPFTIDADTYTQALSYKVPLAVASIYAVTVTVLNAVNRKRGNKPWRISKTRAFYLFVLAHNIFLAVYSAVTNLAMLGALRRTTPGGLLHMLTGYLHEGSFQGGLQPAVVETVDAYCKMSGPRGLGDAATFNSTLNAWELKNAALHLGPGGAPDATDVGRLWNEGLAFWGWWFYLSKFYEVLDTAIILAKGKRSSTLQTYHHAGAMLCMWAGIRFMSPPIWMFVYINSGIHALMYTYYTLSALGVRVPQGLKRTLTSMQIAQFLIGATFAISHLFVAYTIPVSTPFTIIHKASSAVESLVSEASTAAAAASSAAMMGSGGPTWSTFKKILLRAAGEEGLAGNVADEPGNAAGGGAGSASVRGAVEAIEETKWRTEYVKVNCIDTTGQSFAIWLNVIYLMPLTMLFTRFFFHSYIKRSNKPTSSSKQKTLPTAVAAAADAKKQTRTYIEGFGQTIEEAEWARMPEQLQKDLKRLQYLIDDHNAPELLLKLAVKDVEAGVATCSRAARRAARRALAYLQQRAADMGVVAAASDEDVAVEDGTSVSGDGDSGDEMEGVEMNGGANGSGFANGNGIANGNGNGVHHANGAPASYADMVKH</sequence>
<keyword evidence="6 10" id="KW-1133">Transmembrane helix</keyword>
<feature type="transmembrane region" description="Helical" evidence="10">
    <location>
        <begin position="57"/>
        <end position="75"/>
    </location>
</feature>
<evidence type="ECO:0000256" key="1">
    <source>
        <dbReference type="ARBA" id="ARBA00004141"/>
    </source>
</evidence>
<reference evidence="12 13" key="1">
    <citation type="submission" date="2024-04" db="EMBL/GenBank/DDBJ databases">
        <title>Phyllosticta paracitricarpa is synonymous to the EU quarantine fungus P. citricarpa based on phylogenomic analyses.</title>
        <authorList>
            <consortium name="Lawrence Berkeley National Laboratory"/>
            <person name="Van Ingen-Buijs V.A."/>
            <person name="Van Westerhoven A.C."/>
            <person name="Haridas S."/>
            <person name="Skiadas P."/>
            <person name="Martin F."/>
            <person name="Groenewald J.Z."/>
            <person name="Crous P.W."/>
            <person name="Seidl M.F."/>
        </authorList>
    </citation>
    <scope>NUCLEOTIDE SEQUENCE [LARGE SCALE GENOMIC DNA]</scope>
    <source>
        <strain evidence="12 13">CBS 123374</strain>
    </source>
</reference>
<keyword evidence="5 10" id="KW-0276">Fatty acid metabolism</keyword>
<evidence type="ECO:0000256" key="9">
    <source>
        <dbReference type="ARBA" id="ARBA00023160"/>
    </source>
</evidence>
<gene>
    <name evidence="12" type="ORF">HDK90DRAFT_511182</name>
</gene>
<keyword evidence="3 10" id="KW-0808">Transferase</keyword>
<proteinExistence type="inferred from homology"/>
<evidence type="ECO:0000256" key="11">
    <source>
        <dbReference type="SAM" id="MobiDB-lite"/>
    </source>
</evidence>
<dbReference type="PANTHER" id="PTHR11157:SF169">
    <property type="entry name" value="ELONGATION OF FATTY ACIDS PROTEIN"/>
    <property type="match status" value="1"/>
</dbReference>
<evidence type="ECO:0000256" key="2">
    <source>
        <dbReference type="ARBA" id="ARBA00022516"/>
    </source>
</evidence>
<keyword evidence="8 10" id="KW-0472">Membrane</keyword>
<accession>A0ABR1YLX4</accession>
<evidence type="ECO:0000313" key="12">
    <source>
        <dbReference type="EMBL" id="KAK8233332.1"/>
    </source>
</evidence>
<evidence type="ECO:0000256" key="6">
    <source>
        <dbReference type="ARBA" id="ARBA00022989"/>
    </source>
</evidence>
<evidence type="ECO:0000256" key="8">
    <source>
        <dbReference type="ARBA" id="ARBA00023136"/>
    </source>
</evidence>
<keyword evidence="7 10" id="KW-0443">Lipid metabolism</keyword>
<feature type="region of interest" description="Disordered" evidence="11">
    <location>
        <begin position="574"/>
        <end position="601"/>
    </location>
</feature>
<dbReference type="Proteomes" id="UP001492380">
    <property type="component" value="Unassembled WGS sequence"/>
</dbReference>
<evidence type="ECO:0000313" key="13">
    <source>
        <dbReference type="Proteomes" id="UP001492380"/>
    </source>
</evidence>
<dbReference type="Pfam" id="PF01151">
    <property type="entry name" value="ELO"/>
    <property type="match status" value="1"/>
</dbReference>
<feature type="transmembrane region" description="Helical" evidence="10">
    <location>
        <begin position="298"/>
        <end position="318"/>
    </location>
</feature>
<comment type="caution">
    <text evidence="12">The sequence shown here is derived from an EMBL/GenBank/DDBJ whole genome shotgun (WGS) entry which is preliminary data.</text>
</comment>
<dbReference type="InterPro" id="IPR002076">
    <property type="entry name" value="ELO_fam"/>
</dbReference>
<comment type="subcellular location">
    <subcellularLocation>
        <location evidence="1">Membrane</location>
        <topology evidence="1">Multi-pass membrane protein</topology>
    </subcellularLocation>
</comment>
<feature type="transmembrane region" description="Helical" evidence="10">
    <location>
        <begin position="427"/>
        <end position="448"/>
    </location>
</feature>
<evidence type="ECO:0000256" key="10">
    <source>
        <dbReference type="RuleBase" id="RU361115"/>
    </source>
</evidence>
<feature type="transmembrane region" description="Helical" evidence="10">
    <location>
        <begin position="207"/>
        <end position="226"/>
    </location>
</feature>
<evidence type="ECO:0000256" key="5">
    <source>
        <dbReference type="ARBA" id="ARBA00022832"/>
    </source>
</evidence>
<protein>
    <recommendedName>
        <fullName evidence="10">Elongation of fatty acids protein</fullName>
        <ecNumber evidence="10">2.3.1.-</ecNumber>
    </recommendedName>
</protein>
<keyword evidence="2 10" id="KW-0444">Lipid biosynthesis</keyword>
<feature type="transmembrane region" description="Helical" evidence="10">
    <location>
        <begin position="91"/>
        <end position="109"/>
    </location>
</feature>
<evidence type="ECO:0000256" key="7">
    <source>
        <dbReference type="ARBA" id="ARBA00023098"/>
    </source>
</evidence>
<comment type="catalytic activity">
    <reaction evidence="10">
        <text>an acyl-CoA + malonyl-CoA + H(+) = a 3-oxoacyl-CoA + CO2 + CoA</text>
        <dbReference type="Rhea" id="RHEA:50252"/>
        <dbReference type="ChEBI" id="CHEBI:15378"/>
        <dbReference type="ChEBI" id="CHEBI:16526"/>
        <dbReference type="ChEBI" id="CHEBI:57287"/>
        <dbReference type="ChEBI" id="CHEBI:57384"/>
        <dbReference type="ChEBI" id="CHEBI:58342"/>
        <dbReference type="ChEBI" id="CHEBI:90726"/>
    </reaction>
    <physiologicalReaction direction="left-to-right" evidence="10">
        <dbReference type="Rhea" id="RHEA:50253"/>
    </physiologicalReaction>
</comment>
<feature type="transmembrane region" description="Helical" evidence="10">
    <location>
        <begin position="260"/>
        <end position="278"/>
    </location>
</feature>
<evidence type="ECO:0000256" key="4">
    <source>
        <dbReference type="ARBA" id="ARBA00022692"/>
    </source>
</evidence>
<name>A0ABR1YLX4_9PEZI</name>
<keyword evidence="13" id="KW-1185">Reference proteome</keyword>
<comment type="similarity">
    <text evidence="10">Belongs to the ELO family.</text>
</comment>
<dbReference type="EC" id="2.3.1.-" evidence="10"/>
<organism evidence="12 13">
    <name type="scientific">Phyllosticta capitalensis</name>
    <dbReference type="NCBI Taxonomy" id="121624"/>
    <lineage>
        <taxon>Eukaryota</taxon>
        <taxon>Fungi</taxon>
        <taxon>Dikarya</taxon>
        <taxon>Ascomycota</taxon>
        <taxon>Pezizomycotina</taxon>
        <taxon>Dothideomycetes</taxon>
        <taxon>Dothideomycetes incertae sedis</taxon>
        <taxon>Botryosphaeriales</taxon>
        <taxon>Phyllostictaceae</taxon>
        <taxon>Phyllosticta</taxon>
    </lineage>
</organism>
<keyword evidence="4 10" id="KW-0812">Transmembrane</keyword>